<accession>A0A7R9BED5</accession>
<sequence>MQNEASRDCDSTVDKGRFLLFVPVAGHDTGAAVPYSPSCDEQHAADGAESSETDKSADACSVTDEAVWEIAEEACAVFSTAAYCTLVGEIMPKTRAIRPHPTPSDEKHSGDREDGENPISPRPENAVTAVVDALCRGAETELVGGPDIYVAKGSTINLTCLIKNTLLPPEAVTWYHNNKVIDYKSPRGGVSVATDKGATSSSTLVLLFARASDSGEYRCEPSNGVPAVGKIHVLNGQYPKPSVIRVESSRVTSRVGIHWTTRHVRPEYAQQYSRVFINAPYATRMPYIRPSWLRCGHLGNRRDETRRDAGRNRQQQEFRPSPAQQLYIVGVLLYTNAVQQFPSAAAAAAAAAAAGLLSVHGKIETQSRREAAG</sequence>
<dbReference type="SMART" id="SM00409">
    <property type="entry name" value="IG"/>
    <property type="match status" value="1"/>
</dbReference>
<dbReference type="InterPro" id="IPR003598">
    <property type="entry name" value="Ig_sub2"/>
</dbReference>
<dbReference type="CDD" id="cd00096">
    <property type="entry name" value="Ig"/>
    <property type="match status" value="1"/>
</dbReference>
<dbReference type="Pfam" id="PF13927">
    <property type="entry name" value="Ig_3"/>
    <property type="match status" value="1"/>
</dbReference>
<dbReference type="Proteomes" id="UP000678499">
    <property type="component" value="Unassembled WGS sequence"/>
</dbReference>
<dbReference type="GO" id="GO:0032589">
    <property type="term" value="C:neuron projection membrane"/>
    <property type="evidence" value="ECO:0007669"/>
    <property type="project" value="TreeGrafter"/>
</dbReference>
<organism evidence="3">
    <name type="scientific">Notodromas monacha</name>
    <dbReference type="NCBI Taxonomy" id="399045"/>
    <lineage>
        <taxon>Eukaryota</taxon>
        <taxon>Metazoa</taxon>
        <taxon>Ecdysozoa</taxon>
        <taxon>Arthropoda</taxon>
        <taxon>Crustacea</taxon>
        <taxon>Oligostraca</taxon>
        <taxon>Ostracoda</taxon>
        <taxon>Podocopa</taxon>
        <taxon>Podocopida</taxon>
        <taxon>Cypridocopina</taxon>
        <taxon>Cypridoidea</taxon>
        <taxon>Cyprididae</taxon>
        <taxon>Notodromas</taxon>
    </lineage>
</organism>
<gene>
    <name evidence="3" type="ORF">NMOB1V02_LOCUS483</name>
</gene>
<feature type="compositionally biased region" description="Basic and acidic residues" evidence="1">
    <location>
        <begin position="40"/>
        <end position="57"/>
    </location>
</feature>
<evidence type="ECO:0000256" key="1">
    <source>
        <dbReference type="SAM" id="MobiDB-lite"/>
    </source>
</evidence>
<dbReference type="InterPro" id="IPR007110">
    <property type="entry name" value="Ig-like_dom"/>
</dbReference>
<dbReference type="GO" id="GO:0050808">
    <property type="term" value="P:synapse organization"/>
    <property type="evidence" value="ECO:0007669"/>
    <property type="project" value="TreeGrafter"/>
</dbReference>
<reference evidence="3" key="1">
    <citation type="submission" date="2020-11" db="EMBL/GenBank/DDBJ databases">
        <authorList>
            <person name="Tran Van P."/>
        </authorList>
    </citation>
    <scope>NUCLEOTIDE SEQUENCE</scope>
</reference>
<feature type="region of interest" description="Disordered" evidence="1">
    <location>
        <begin position="33"/>
        <end position="57"/>
    </location>
</feature>
<dbReference type="PANTHER" id="PTHR23279">
    <property type="entry name" value="DEFECTIVE PROBOSCIS EXTENSION RESPONSE DPR -RELATED"/>
    <property type="match status" value="1"/>
</dbReference>
<dbReference type="EMBL" id="OA882080">
    <property type="protein sequence ID" value="CAD7272554.1"/>
    <property type="molecule type" value="Genomic_DNA"/>
</dbReference>
<dbReference type="PROSITE" id="PS50835">
    <property type="entry name" value="IG_LIKE"/>
    <property type="match status" value="1"/>
</dbReference>
<dbReference type="OrthoDB" id="5969816at2759"/>
<dbReference type="InterPro" id="IPR036179">
    <property type="entry name" value="Ig-like_dom_sf"/>
</dbReference>
<feature type="compositionally biased region" description="Basic and acidic residues" evidence="1">
    <location>
        <begin position="103"/>
        <end position="112"/>
    </location>
</feature>
<dbReference type="PANTHER" id="PTHR23279:SF36">
    <property type="entry name" value="DEFECTIVE PROBOSCIS EXTENSION RESPONSE 9, ISOFORM A"/>
    <property type="match status" value="1"/>
</dbReference>
<name>A0A7R9BED5_9CRUS</name>
<dbReference type="InterPro" id="IPR003599">
    <property type="entry name" value="Ig_sub"/>
</dbReference>
<dbReference type="SUPFAM" id="SSF48726">
    <property type="entry name" value="Immunoglobulin"/>
    <property type="match status" value="1"/>
</dbReference>
<dbReference type="AlphaFoldDB" id="A0A7R9BED5"/>
<dbReference type="FunFam" id="2.60.40.10:FF:000533">
    <property type="entry name" value="Uncharacterized protein, isoform A"/>
    <property type="match status" value="1"/>
</dbReference>
<evidence type="ECO:0000313" key="4">
    <source>
        <dbReference type="Proteomes" id="UP000678499"/>
    </source>
</evidence>
<feature type="region of interest" description="Disordered" evidence="1">
    <location>
        <begin position="95"/>
        <end position="123"/>
    </location>
</feature>
<evidence type="ECO:0000313" key="3">
    <source>
        <dbReference type="EMBL" id="CAD7272554.1"/>
    </source>
</evidence>
<keyword evidence="4" id="KW-1185">Reference proteome</keyword>
<proteinExistence type="predicted"/>
<dbReference type="EMBL" id="CAJPEX010000043">
    <property type="protein sequence ID" value="CAG0912706.1"/>
    <property type="molecule type" value="Genomic_DNA"/>
</dbReference>
<dbReference type="InterPro" id="IPR037448">
    <property type="entry name" value="Zig-8"/>
</dbReference>
<evidence type="ECO:0000259" key="2">
    <source>
        <dbReference type="PROSITE" id="PS50835"/>
    </source>
</evidence>
<dbReference type="Gene3D" id="2.60.40.10">
    <property type="entry name" value="Immunoglobulins"/>
    <property type="match status" value="1"/>
</dbReference>
<protein>
    <recommendedName>
        <fullName evidence="2">Ig-like domain-containing protein</fullName>
    </recommendedName>
</protein>
<feature type="domain" description="Ig-like" evidence="2">
    <location>
        <begin position="123"/>
        <end position="235"/>
    </location>
</feature>
<dbReference type="InterPro" id="IPR013783">
    <property type="entry name" value="Ig-like_fold"/>
</dbReference>
<dbReference type="SMART" id="SM00408">
    <property type="entry name" value="IGc2"/>
    <property type="match status" value="1"/>
</dbReference>